<name>A0A1W0WWK1_HYPEX</name>
<reference evidence="2" key="1">
    <citation type="submission" date="2017-01" db="EMBL/GenBank/DDBJ databases">
        <title>Comparative genomics of anhydrobiosis in the tardigrade Hypsibius dujardini.</title>
        <authorList>
            <person name="Yoshida Y."/>
            <person name="Koutsovoulos G."/>
            <person name="Laetsch D."/>
            <person name="Stevens L."/>
            <person name="Kumar S."/>
            <person name="Horikawa D."/>
            <person name="Ishino K."/>
            <person name="Komine S."/>
            <person name="Tomita M."/>
            <person name="Blaxter M."/>
            <person name="Arakawa K."/>
        </authorList>
    </citation>
    <scope>NUCLEOTIDE SEQUENCE [LARGE SCALE GENOMIC DNA]</scope>
    <source>
        <strain evidence="2">Z151</strain>
    </source>
</reference>
<dbReference type="EMBL" id="MTYJ01000037">
    <property type="protein sequence ID" value="OQV19570.1"/>
    <property type="molecule type" value="Genomic_DNA"/>
</dbReference>
<dbReference type="Gene3D" id="3.30.710.10">
    <property type="entry name" value="Potassium Channel Kv1.1, Chain A"/>
    <property type="match status" value="1"/>
</dbReference>
<evidence type="ECO:0000313" key="1">
    <source>
        <dbReference type="EMBL" id="OQV19570.1"/>
    </source>
</evidence>
<evidence type="ECO:0000313" key="2">
    <source>
        <dbReference type="Proteomes" id="UP000192578"/>
    </source>
</evidence>
<accession>A0A1W0WWK1</accession>
<evidence type="ECO:0008006" key="3">
    <source>
        <dbReference type="Google" id="ProtNLM"/>
    </source>
</evidence>
<dbReference type="Proteomes" id="UP000192578">
    <property type="component" value="Unassembled WGS sequence"/>
</dbReference>
<dbReference type="AlphaFoldDB" id="A0A1W0WWK1"/>
<protein>
    <recommendedName>
        <fullName evidence="3">BTB domain-containing protein</fullName>
    </recommendedName>
</protein>
<gene>
    <name evidence="1" type="ORF">BV898_06344</name>
</gene>
<dbReference type="InterPro" id="IPR011333">
    <property type="entry name" value="SKP1/BTB/POZ_sf"/>
</dbReference>
<sequence length="269" mass="30358">MINESEVYGPTKCATPGLCSQRNKFKGHPLFGWVSFVYHRTQGEFSAEVSLRSYSKHRLGEQPQWSRPPLSRPPWAMKYAPICSDMIPLADVLDPHFKFPTANTVSLWTHVKLIQRPREARKTEKIVAKLLDDHAKFHANLTMPDFIPLSMDGRPAERFGRVFSRFFRHISRIPAPLKRSRTANSFLAVADNYELPNLKNVCGDYLVGTVTLANAADRLVLAEKRNGPPVKAAVFAFLKKGKANPFVTSGEFNKVLDYDCDLGRETALL</sequence>
<comment type="caution">
    <text evidence="1">The sequence shown here is derived from an EMBL/GenBank/DDBJ whole genome shotgun (WGS) entry which is preliminary data.</text>
</comment>
<proteinExistence type="predicted"/>
<organism evidence="1 2">
    <name type="scientific">Hypsibius exemplaris</name>
    <name type="common">Freshwater tardigrade</name>
    <dbReference type="NCBI Taxonomy" id="2072580"/>
    <lineage>
        <taxon>Eukaryota</taxon>
        <taxon>Metazoa</taxon>
        <taxon>Ecdysozoa</taxon>
        <taxon>Tardigrada</taxon>
        <taxon>Eutardigrada</taxon>
        <taxon>Parachela</taxon>
        <taxon>Hypsibioidea</taxon>
        <taxon>Hypsibiidae</taxon>
        <taxon>Hypsibius</taxon>
    </lineage>
</organism>
<keyword evidence="2" id="KW-1185">Reference proteome</keyword>